<evidence type="ECO:0000313" key="1">
    <source>
        <dbReference type="EMBL" id="KZN90397.1"/>
    </source>
</evidence>
<organism evidence="1">
    <name type="scientific">Penicillium chrysogenum</name>
    <name type="common">Penicillium notatum</name>
    <dbReference type="NCBI Taxonomy" id="5076"/>
    <lineage>
        <taxon>Eukaryota</taxon>
        <taxon>Fungi</taxon>
        <taxon>Dikarya</taxon>
        <taxon>Ascomycota</taxon>
        <taxon>Pezizomycotina</taxon>
        <taxon>Eurotiomycetes</taxon>
        <taxon>Eurotiomycetidae</taxon>
        <taxon>Eurotiales</taxon>
        <taxon>Aspergillaceae</taxon>
        <taxon>Penicillium</taxon>
        <taxon>Penicillium chrysogenum species complex</taxon>
    </lineage>
</organism>
<dbReference type="EMBL" id="CM002798">
    <property type="protein sequence ID" value="KZN90397.1"/>
    <property type="molecule type" value="Genomic_DNA"/>
</dbReference>
<accession>A0A161ZEQ2</accession>
<dbReference type="AlphaFoldDB" id="A0A161ZEQ2"/>
<gene>
    <name evidence="1" type="ORF">EN45_005140</name>
</gene>
<sequence>MVLATMPPFSKSGLQVLAGEYLAGPLLKWDEMSLFDQLFAAGSEPEMSVLTWELTELLCNMVIVVGAGSPQSYLLRVVLAPEFAWFGLHWAGMPHPAQVPTSSPDLLNLLHSRPLAASAALHHNLGVGDEWKSLVLHLWAHFEPYSSYTRPGQLQPAAANILLPMEDVEYPPSPVQGDLDGVMPMEGTEFGPVSGVYMDTMIRDIPPDMDVCAETGPVSGSAPPAPMTVPVPPSLPLVVPTLAVVVPSLPVVPPCLPVAAPSTNKYRQRY</sequence>
<proteinExistence type="predicted"/>
<reference evidence="1" key="1">
    <citation type="journal article" date="2014" name="Genome Announc.">
        <title>Complete sequencing and chromosome-scale genome assembly of the industrial progenitor strain P2niaD18 from the penicillin producer Penicillium chrysogenum.</title>
        <authorList>
            <person name="Specht T."/>
            <person name="Dahlmann T.A."/>
            <person name="Zadra I."/>
            <person name="Kurnsteiner H."/>
            <person name="Kuck U."/>
        </authorList>
    </citation>
    <scope>NUCLEOTIDE SEQUENCE [LARGE SCALE GENOMIC DNA]</scope>
    <source>
        <strain evidence="1">P2niaD18</strain>
    </source>
</reference>
<protein>
    <submittedName>
        <fullName evidence="1">Uncharacterized protein</fullName>
    </submittedName>
</protein>
<dbReference type="Proteomes" id="UP000076449">
    <property type="component" value="Chromosome I"/>
</dbReference>
<name>A0A161ZEQ2_PENCH</name>